<reference evidence="1 2" key="1">
    <citation type="journal article" date="2021" name="Sci. Rep.">
        <title>The genome of the diatom Chaetoceros tenuissimus carries an ancient integrated fragment of an extant virus.</title>
        <authorList>
            <person name="Hongo Y."/>
            <person name="Kimura K."/>
            <person name="Takaki Y."/>
            <person name="Yoshida Y."/>
            <person name="Baba S."/>
            <person name="Kobayashi G."/>
            <person name="Nagasaki K."/>
            <person name="Hano T."/>
            <person name="Tomaru Y."/>
        </authorList>
    </citation>
    <scope>NUCLEOTIDE SEQUENCE [LARGE SCALE GENOMIC DNA]</scope>
    <source>
        <strain evidence="1 2">NIES-3715</strain>
    </source>
</reference>
<accession>A0AAD3CIR7</accession>
<dbReference type="InterPro" id="IPR032675">
    <property type="entry name" value="LRR_dom_sf"/>
</dbReference>
<keyword evidence="2" id="KW-1185">Reference proteome</keyword>
<name>A0AAD3CIR7_9STRA</name>
<dbReference type="Proteomes" id="UP001054902">
    <property type="component" value="Unassembled WGS sequence"/>
</dbReference>
<evidence type="ECO:0000313" key="2">
    <source>
        <dbReference type="Proteomes" id="UP001054902"/>
    </source>
</evidence>
<proteinExistence type="predicted"/>
<evidence type="ECO:0000313" key="1">
    <source>
        <dbReference type="EMBL" id="GFH46393.1"/>
    </source>
</evidence>
<dbReference type="Gene3D" id="3.80.10.10">
    <property type="entry name" value="Ribonuclease Inhibitor"/>
    <property type="match status" value="1"/>
</dbReference>
<dbReference type="SUPFAM" id="SSF52058">
    <property type="entry name" value="L domain-like"/>
    <property type="match status" value="1"/>
</dbReference>
<protein>
    <submittedName>
        <fullName evidence="1">Uncharacterized protein</fullName>
    </submittedName>
</protein>
<dbReference type="InterPro" id="IPR026906">
    <property type="entry name" value="LRR_5"/>
</dbReference>
<organism evidence="1 2">
    <name type="scientific">Chaetoceros tenuissimus</name>
    <dbReference type="NCBI Taxonomy" id="426638"/>
    <lineage>
        <taxon>Eukaryota</taxon>
        <taxon>Sar</taxon>
        <taxon>Stramenopiles</taxon>
        <taxon>Ochrophyta</taxon>
        <taxon>Bacillariophyta</taxon>
        <taxon>Coscinodiscophyceae</taxon>
        <taxon>Chaetocerotophycidae</taxon>
        <taxon>Chaetocerotales</taxon>
        <taxon>Chaetocerotaceae</taxon>
        <taxon>Chaetoceros</taxon>
    </lineage>
</organism>
<sequence length="276" mass="32495">MRVATVDGLVTLFYDGSKEPFNPDLDQEWTNAYYNNFENKDNWEEWNLSDECKRYWKERQSWQQIIIEDGETDIPKQTFQRCKNIQRVVMANTIVRIGEHAFDGCKCLAFIKWSINLEVIENGAFMVCDLISVFIPPRCREIRMAAFRDNYKLTLFHVPQNVQLGPFLLSSTKLMRDSHFELDECGNCNNHTDEENNWIKNINTDEKYSLHRACSSYQPLQEIIDAIIRQQGLRSFAIKNEMGITPSRYLKENPYADIQEMDIIRDYILKMMGEGE</sequence>
<gene>
    <name evidence="1" type="ORF">CTEN210_02867</name>
</gene>
<dbReference type="Pfam" id="PF13306">
    <property type="entry name" value="LRR_5"/>
    <property type="match status" value="1"/>
</dbReference>
<dbReference type="AlphaFoldDB" id="A0AAD3CIR7"/>
<dbReference type="EMBL" id="BLLK01000022">
    <property type="protein sequence ID" value="GFH46393.1"/>
    <property type="molecule type" value="Genomic_DNA"/>
</dbReference>
<comment type="caution">
    <text evidence="1">The sequence shown here is derived from an EMBL/GenBank/DDBJ whole genome shotgun (WGS) entry which is preliminary data.</text>
</comment>